<feature type="transmembrane region" description="Helical" evidence="1">
    <location>
        <begin position="364"/>
        <end position="388"/>
    </location>
</feature>
<keyword evidence="3" id="KW-1185">Reference proteome</keyword>
<dbReference type="Proteomes" id="UP001199469">
    <property type="component" value="Unassembled WGS sequence"/>
</dbReference>
<keyword evidence="1" id="KW-1133">Transmembrane helix</keyword>
<comment type="caution">
    <text evidence="2">The sequence shown here is derived from an EMBL/GenBank/DDBJ whole genome shotgun (WGS) entry which is preliminary data.</text>
</comment>
<dbReference type="SUPFAM" id="SSF52151">
    <property type="entry name" value="FabD/lysophospholipase-like"/>
    <property type="match status" value="1"/>
</dbReference>
<dbReference type="InterPro" id="IPR016035">
    <property type="entry name" value="Acyl_Trfase/lysoPLipase"/>
</dbReference>
<feature type="transmembrane region" description="Helical" evidence="1">
    <location>
        <begin position="470"/>
        <end position="495"/>
    </location>
</feature>
<keyword evidence="1" id="KW-0812">Transmembrane</keyword>
<gene>
    <name evidence="2" type="ORF">LQ327_22605</name>
</gene>
<evidence type="ECO:0000313" key="2">
    <source>
        <dbReference type="EMBL" id="MCD2196168.1"/>
    </source>
</evidence>
<reference evidence="2 3" key="1">
    <citation type="submission" date="2021-11" db="EMBL/GenBank/DDBJ databases">
        <title>Draft genome sequence of Actinomycetospora sp. SF1 isolated from the rhizosphere soil.</title>
        <authorList>
            <person name="Duangmal K."/>
            <person name="Chantavorakit T."/>
        </authorList>
    </citation>
    <scope>NUCLEOTIDE SEQUENCE [LARGE SCALE GENOMIC DNA]</scope>
    <source>
        <strain evidence="2 3">TBRC 5722</strain>
    </source>
</reference>
<keyword evidence="1" id="KW-0472">Membrane</keyword>
<proteinExistence type="predicted"/>
<accession>A0ABS8PDV1</accession>
<feature type="transmembrane region" description="Helical" evidence="1">
    <location>
        <begin position="507"/>
        <end position="526"/>
    </location>
</feature>
<dbReference type="PANTHER" id="PTHR10728:SF40">
    <property type="entry name" value="PATATIN FAMILY PROTEIN"/>
    <property type="match status" value="1"/>
</dbReference>
<organism evidence="2 3">
    <name type="scientific">Actinomycetospora endophytica</name>
    <dbReference type="NCBI Taxonomy" id="2291215"/>
    <lineage>
        <taxon>Bacteria</taxon>
        <taxon>Bacillati</taxon>
        <taxon>Actinomycetota</taxon>
        <taxon>Actinomycetes</taxon>
        <taxon>Pseudonocardiales</taxon>
        <taxon>Pseudonocardiaceae</taxon>
        <taxon>Actinomycetospora</taxon>
    </lineage>
</organism>
<evidence type="ECO:0000256" key="1">
    <source>
        <dbReference type="SAM" id="Phobius"/>
    </source>
</evidence>
<feature type="transmembrane region" description="Helical" evidence="1">
    <location>
        <begin position="94"/>
        <end position="111"/>
    </location>
</feature>
<evidence type="ECO:0008006" key="4">
    <source>
        <dbReference type="Google" id="ProtNLM"/>
    </source>
</evidence>
<protein>
    <recommendedName>
        <fullName evidence="4">Patatin-like phospholipase</fullName>
    </recommendedName>
</protein>
<feature type="transmembrane region" description="Helical" evidence="1">
    <location>
        <begin position="400"/>
        <end position="426"/>
    </location>
</feature>
<feature type="transmembrane region" description="Helical" evidence="1">
    <location>
        <begin position="68"/>
        <end position="87"/>
    </location>
</feature>
<dbReference type="Gene3D" id="3.40.1090.10">
    <property type="entry name" value="Cytosolic phospholipase A2 catalytic domain"/>
    <property type="match status" value="1"/>
</dbReference>
<evidence type="ECO:0000313" key="3">
    <source>
        <dbReference type="Proteomes" id="UP001199469"/>
    </source>
</evidence>
<name>A0ABS8PDV1_9PSEU</name>
<feature type="transmembrane region" description="Helical" evidence="1">
    <location>
        <begin position="309"/>
        <end position="331"/>
    </location>
</feature>
<feature type="transmembrane region" description="Helical" evidence="1">
    <location>
        <begin position="131"/>
        <end position="161"/>
    </location>
</feature>
<dbReference type="RefSeq" id="WP_230738022.1">
    <property type="nucleotide sequence ID" value="NZ_JAJNDB010000005.1"/>
</dbReference>
<sequence>MPPRPLALVVMVGAIASLVAGLLAYRGQVEGLPELQLSGTADAARAIVAEVGSIAPFQDALAADYRLIAGYTTFLVLVLVVGWQCFAGPSARRAAGGLAGIAVVAGLLDVGENLAVDRGLLGLAAVPDQNAWWVVAAAADTLKLVLLVPTAGAAIVTLLLIGGRMLRPPGRSSLCRVVPGSVVTGEPRGYLPDVVRVEGDRPARRPGVCVSGGGIRSACVTLGALQVLRANGRLTDAGYLFSVSGGGYMTGALRLAMQRPGTGNGARALSPDAYSESTPELAYMHAHGDYIAQGAVQWVRALGVVLAHLLYALFLLASLAVGVGLLLGLFYREFRIAGPGLAHAFDLRSPLGGDPLPTDHSPGATWTIGALLVLTVLLWLIAGAVEGLTGEPHPRWRGAAWVVAGLTLLVAVVTMLVPALVELVIWRPDVAKLTGSVGVIGSVLTTLKTLGSKASSGAPSGRSLAKATQYVWPVVVVIVVALIVFGMLLGMAATLDAVVQSRGDRPLLLYGLAAGVVVAGVAAKFFDQTSASLHPFYRRRLNSLYSRREGPDAVPYGYDERTKLSTYATSVDGYPRFVFVATAHVKEPGVATRPVPYTFSSNWVGGAHVGYVPTEALIDNSPPCYRGDLTLLGAVAISGAAFASAMGVVSKPFEVLLALSNARLGAWLPNPVRLGQDAAVAGGWTRRRLPRVRSESYHAREVFGSHPVDDPLLLITDGGHYDNLGLVEALRHRCETVVVVDSSNDTPPYPTTLIDAMTLADTELGVTIDLDDPDALAPGSVLADGDLPQPWESLLPRFSSSAVVTGTIHYPAGPLGPAWDGTLVVVKARLTLDLPYEVLAYAASNPDFPYDSTADQWFDAAQFDAYHRLGRRLGKVAVERLTGLGVPVSHSAA</sequence>
<dbReference type="PANTHER" id="PTHR10728">
    <property type="entry name" value="CYTOSOLIC PHOSPHOLIPASE A2"/>
    <property type="match status" value="1"/>
</dbReference>
<dbReference type="EMBL" id="JAJNDB010000005">
    <property type="protein sequence ID" value="MCD2196168.1"/>
    <property type="molecule type" value="Genomic_DNA"/>
</dbReference>